<gene>
    <name evidence="2" type="ORF">LWF01_02270</name>
</gene>
<proteinExistence type="predicted"/>
<accession>A0ABY8QW58</accession>
<name>A0ABY8QW58_9MICO</name>
<dbReference type="Pfam" id="PF22743">
    <property type="entry name" value="PspAA"/>
    <property type="match status" value="1"/>
</dbReference>
<sequence length="94" mass="10229">MIIRVLGEGQFQVPDADLPEIQKFDEQLDTAVQSGDQAAISRALTQLREHLVTVSHPVEDDYLGSSDIVVPYPDASVEEVRQLLNADGLIPGTS</sequence>
<dbReference type="EMBL" id="CP090958">
    <property type="protein sequence ID" value="WGW12614.1"/>
    <property type="molecule type" value="Genomic_DNA"/>
</dbReference>
<feature type="domain" description="PspA-associated" evidence="1">
    <location>
        <begin position="1"/>
        <end position="92"/>
    </location>
</feature>
<dbReference type="InterPro" id="IPR054437">
    <property type="entry name" value="PspA-assoc_dom"/>
</dbReference>
<organism evidence="2 3">
    <name type="scientific">Saxibacter everestensis</name>
    <dbReference type="NCBI Taxonomy" id="2909229"/>
    <lineage>
        <taxon>Bacteria</taxon>
        <taxon>Bacillati</taxon>
        <taxon>Actinomycetota</taxon>
        <taxon>Actinomycetes</taxon>
        <taxon>Micrococcales</taxon>
        <taxon>Brevibacteriaceae</taxon>
        <taxon>Saxibacter</taxon>
    </lineage>
</organism>
<keyword evidence="3" id="KW-1185">Reference proteome</keyword>
<evidence type="ECO:0000313" key="2">
    <source>
        <dbReference type="EMBL" id="WGW12614.1"/>
    </source>
</evidence>
<dbReference type="Proteomes" id="UP001209083">
    <property type="component" value="Chromosome"/>
</dbReference>
<evidence type="ECO:0000313" key="3">
    <source>
        <dbReference type="Proteomes" id="UP001209083"/>
    </source>
</evidence>
<dbReference type="RefSeq" id="WP_349639418.1">
    <property type="nucleotide sequence ID" value="NZ_CP090958.1"/>
</dbReference>
<evidence type="ECO:0000259" key="1">
    <source>
        <dbReference type="Pfam" id="PF22743"/>
    </source>
</evidence>
<reference evidence="2 3" key="1">
    <citation type="submission" date="2023-05" db="EMBL/GenBank/DDBJ databases">
        <title>Lithophilousrod everest ZFBP1038 complete genpme.</title>
        <authorList>
            <person name="Tian M."/>
        </authorList>
    </citation>
    <scope>NUCLEOTIDE SEQUENCE [LARGE SCALE GENOMIC DNA]</scope>
    <source>
        <strain evidence="2 3">ZFBP1038</strain>
    </source>
</reference>
<protein>
    <recommendedName>
        <fullName evidence="1">PspA-associated domain-containing protein</fullName>
    </recommendedName>
</protein>